<proteinExistence type="predicted"/>
<dbReference type="Proteomes" id="UP000077852">
    <property type="component" value="Unassembled WGS sequence"/>
</dbReference>
<evidence type="ECO:0000313" key="1">
    <source>
        <dbReference type="EMBL" id="OAK63665.1"/>
    </source>
</evidence>
<accession>A0AA91DNG3</accession>
<dbReference type="EMBL" id="LVHG01000044">
    <property type="protein sequence ID" value="OAK63665.1"/>
    <property type="molecule type" value="Genomic_DNA"/>
</dbReference>
<evidence type="ECO:0000313" key="2">
    <source>
        <dbReference type="Proteomes" id="UP000077852"/>
    </source>
</evidence>
<organism evidence="1 2">
    <name type="scientific">Variovorax paradoxus</name>
    <dbReference type="NCBI Taxonomy" id="34073"/>
    <lineage>
        <taxon>Bacteria</taxon>
        <taxon>Pseudomonadati</taxon>
        <taxon>Pseudomonadota</taxon>
        <taxon>Betaproteobacteria</taxon>
        <taxon>Burkholderiales</taxon>
        <taxon>Comamonadaceae</taxon>
        <taxon>Variovorax</taxon>
    </lineage>
</organism>
<comment type="caution">
    <text evidence="1">The sequence shown here is derived from an EMBL/GenBank/DDBJ whole genome shotgun (WGS) entry which is preliminary data.</text>
</comment>
<sequence length="159" mass="18587">MLDVFCDFIQIPVNARNQRHYIRHHQLRRFFPMIFFWGNSFSGLDTLRWFLGQTDPEHLYNYITESTPGAILRDVKIDYAVESTLDEDPQTLPLLQLIESRYGTRSVKVLDAEELSLYVEELVLEGKISIEPEFFDGPDGRSFRILILVSRGTQDERTT</sequence>
<reference evidence="1 2" key="1">
    <citation type="submission" date="2016-03" db="EMBL/GenBank/DDBJ databases">
        <title>Genome sequence of Variovorax paradoxus KB5.</title>
        <authorList>
            <person name="Jeong H."/>
            <person name="Hong C.E."/>
            <person name="Jo S.H."/>
            <person name="Park J.M."/>
        </authorList>
    </citation>
    <scope>NUCLEOTIDE SEQUENCE [LARGE SCALE GENOMIC DNA]</scope>
    <source>
        <strain evidence="1 2">KB5</strain>
    </source>
</reference>
<gene>
    <name evidence="1" type="ORF">A3K87_16430</name>
</gene>
<protein>
    <submittedName>
        <fullName evidence="1">Uncharacterized protein</fullName>
    </submittedName>
</protein>
<name>A0AA91DNG3_VARPD</name>
<dbReference type="AlphaFoldDB" id="A0AA91DNG3"/>